<evidence type="ECO:0000256" key="2">
    <source>
        <dbReference type="ARBA" id="ARBA00007353"/>
    </source>
</evidence>
<comment type="similarity">
    <text evidence="2 10">Belongs to the purine nucleoside phosphorylase YfiH/LACC1 family.</text>
</comment>
<dbReference type="AlphaFoldDB" id="A0A1F6EIB0"/>
<comment type="caution">
    <text evidence="12">The sequence shown here is derived from an EMBL/GenBank/DDBJ whole genome shotgun (WGS) entry which is preliminary data.</text>
</comment>
<evidence type="ECO:0000256" key="1">
    <source>
        <dbReference type="ARBA" id="ARBA00000553"/>
    </source>
</evidence>
<organism evidence="12 13">
    <name type="scientific">Candidatus Kaiserbacteria bacterium RIFCSPLOWO2_01_FULL_53_17</name>
    <dbReference type="NCBI Taxonomy" id="1798511"/>
    <lineage>
        <taxon>Bacteria</taxon>
        <taxon>Candidatus Kaiseribacteriota</taxon>
    </lineage>
</organism>
<dbReference type="Gene3D" id="3.60.140.10">
    <property type="entry name" value="CNF1/YfiH-like putative cysteine hydrolases"/>
    <property type="match status" value="1"/>
</dbReference>
<proteinExistence type="inferred from homology"/>
<accession>A0A1F6EIB0</accession>
<dbReference type="EMBL" id="MFLY01000002">
    <property type="protein sequence ID" value="OGG73380.1"/>
    <property type="molecule type" value="Genomic_DNA"/>
</dbReference>
<evidence type="ECO:0000256" key="11">
    <source>
        <dbReference type="SAM" id="MobiDB-lite"/>
    </source>
</evidence>
<sequence length="240" mass="26894">MTVLFATSTKRDGSMGLANDSGKREGMANRVRFFRTRGIKPSEVVLPRQVHGARIAIIQKIPRRGFVPSTDALVTNQPNTFLAILSADCFPVFFYDEGAGVVGITHAGWRGVVKGIIPGVVRILQRRYRLHAASINVAIGPGIQKCHYEVWPKKGHRGMAAYARVHEHFLQKRGRRTFADLEGIIRGQLRQEGILSRNIYHVGECTYHMPTKYFSYRRDANAAHPRGFGNMISVIGIKKK</sequence>
<evidence type="ECO:0000256" key="9">
    <source>
        <dbReference type="ARBA" id="ARBA00049893"/>
    </source>
</evidence>
<name>A0A1F6EIB0_9BACT</name>
<dbReference type="PANTHER" id="PTHR30616">
    <property type="entry name" value="UNCHARACTERIZED PROTEIN YFIH"/>
    <property type="match status" value="1"/>
</dbReference>
<reference evidence="12 13" key="1">
    <citation type="journal article" date="2016" name="Nat. Commun.">
        <title>Thousands of microbial genomes shed light on interconnected biogeochemical processes in an aquifer system.</title>
        <authorList>
            <person name="Anantharaman K."/>
            <person name="Brown C.T."/>
            <person name="Hug L.A."/>
            <person name="Sharon I."/>
            <person name="Castelle C.J."/>
            <person name="Probst A.J."/>
            <person name="Thomas B.C."/>
            <person name="Singh A."/>
            <person name="Wilkins M.J."/>
            <person name="Karaoz U."/>
            <person name="Brodie E.L."/>
            <person name="Williams K.H."/>
            <person name="Hubbard S.S."/>
            <person name="Banfield J.F."/>
        </authorList>
    </citation>
    <scope>NUCLEOTIDE SEQUENCE [LARGE SCALE GENOMIC DNA]</scope>
</reference>
<gene>
    <name evidence="12" type="ORF">A3A38_03005</name>
</gene>
<keyword evidence="4" id="KW-0479">Metal-binding</keyword>
<dbReference type="Proteomes" id="UP000177306">
    <property type="component" value="Unassembled WGS sequence"/>
</dbReference>
<dbReference type="PANTHER" id="PTHR30616:SF2">
    <property type="entry name" value="PURINE NUCLEOSIDE PHOSPHORYLASE LACC1"/>
    <property type="match status" value="1"/>
</dbReference>
<dbReference type="InterPro" id="IPR011324">
    <property type="entry name" value="Cytotoxic_necrot_fac-like_cat"/>
</dbReference>
<dbReference type="InterPro" id="IPR003730">
    <property type="entry name" value="Cu_polyphenol_OxRdtase"/>
</dbReference>
<evidence type="ECO:0000256" key="7">
    <source>
        <dbReference type="ARBA" id="ARBA00047989"/>
    </source>
</evidence>
<comment type="catalytic activity">
    <reaction evidence="9">
        <text>S-methyl-5'-thioadenosine + phosphate = 5-(methylsulfanyl)-alpha-D-ribose 1-phosphate + adenine</text>
        <dbReference type="Rhea" id="RHEA:11852"/>
        <dbReference type="ChEBI" id="CHEBI:16708"/>
        <dbReference type="ChEBI" id="CHEBI:17509"/>
        <dbReference type="ChEBI" id="CHEBI:43474"/>
        <dbReference type="ChEBI" id="CHEBI:58533"/>
        <dbReference type="EC" id="2.4.2.28"/>
    </reaction>
    <physiologicalReaction direction="left-to-right" evidence="9">
        <dbReference type="Rhea" id="RHEA:11853"/>
    </physiologicalReaction>
</comment>
<evidence type="ECO:0000256" key="8">
    <source>
        <dbReference type="ARBA" id="ARBA00048968"/>
    </source>
</evidence>
<dbReference type="SUPFAM" id="SSF64438">
    <property type="entry name" value="CNF1/YfiH-like putative cysteine hydrolases"/>
    <property type="match status" value="1"/>
</dbReference>
<comment type="catalytic activity">
    <reaction evidence="7">
        <text>adenosine + H2O + H(+) = inosine + NH4(+)</text>
        <dbReference type="Rhea" id="RHEA:24408"/>
        <dbReference type="ChEBI" id="CHEBI:15377"/>
        <dbReference type="ChEBI" id="CHEBI:15378"/>
        <dbReference type="ChEBI" id="CHEBI:16335"/>
        <dbReference type="ChEBI" id="CHEBI:17596"/>
        <dbReference type="ChEBI" id="CHEBI:28938"/>
        <dbReference type="EC" id="3.5.4.4"/>
    </reaction>
    <physiologicalReaction direction="left-to-right" evidence="7">
        <dbReference type="Rhea" id="RHEA:24409"/>
    </physiologicalReaction>
</comment>
<keyword evidence="6" id="KW-0862">Zinc</keyword>
<dbReference type="GO" id="GO:0005507">
    <property type="term" value="F:copper ion binding"/>
    <property type="evidence" value="ECO:0007669"/>
    <property type="project" value="TreeGrafter"/>
</dbReference>
<evidence type="ECO:0000313" key="12">
    <source>
        <dbReference type="EMBL" id="OGG73380.1"/>
    </source>
</evidence>
<comment type="catalytic activity">
    <reaction evidence="1">
        <text>inosine + phosphate = alpha-D-ribose 1-phosphate + hypoxanthine</text>
        <dbReference type="Rhea" id="RHEA:27646"/>
        <dbReference type="ChEBI" id="CHEBI:17368"/>
        <dbReference type="ChEBI" id="CHEBI:17596"/>
        <dbReference type="ChEBI" id="CHEBI:43474"/>
        <dbReference type="ChEBI" id="CHEBI:57720"/>
        <dbReference type="EC" id="2.4.2.1"/>
    </reaction>
    <physiologicalReaction direction="left-to-right" evidence="1">
        <dbReference type="Rhea" id="RHEA:27647"/>
    </physiologicalReaction>
</comment>
<evidence type="ECO:0000256" key="6">
    <source>
        <dbReference type="ARBA" id="ARBA00022833"/>
    </source>
</evidence>
<comment type="catalytic activity">
    <reaction evidence="8">
        <text>adenosine + phosphate = alpha-D-ribose 1-phosphate + adenine</text>
        <dbReference type="Rhea" id="RHEA:27642"/>
        <dbReference type="ChEBI" id="CHEBI:16335"/>
        <dbReference type="ChEBI" id="CHEBI:16708"/>
        <dbReference type="ChEBI" id="CHEBI:43474"/>
        <dbReference type="ChEBI" id="CHEBI:57720"/>
        <dbReference type="EC" id="2.4.2.1"/>
    </reaction>
    <physiologicalReaction direction="left-to-right" evidence="8">
        <dbReference type="Rhea" id="RHEA:27643"/>
    </physiologicalReaction>
</comment>
<dbReference type="GO" id="GO:0016787">
    <property type="term" value="F:hydrolase activity"/>
    <property type="evidence" value="ECO:0007669"/>
    <property type="project" value="UniProtKB-KW"/>
</dbReference>
<evidence type="ECO:0000256" key="5">
    <source>
        <dbReference type="ARBA" id="ARBA00022801"/>
    </source>
</evidence>
<evidence type="ECO:0000256" key="10">
    <source>
        <dbReference type="RuleBase" id="RU361274"/>
    </source>
</evidence>
<dbReference type="CDD" id="cd16833">
    <property type="entry name" value="YfiH"/>
    <property type="match status" value="1"/>
</dbReference>
<feature type="region of interest" description="Disordered" evidence="11">
    <location>
        <begin position="1"/>
        <end position="22"/>
    </location>
</feature>
<dbReference type="NCBIfam" id="TIGR00726">
    <property type="entry name" value="peptidoglycan editing factor PgeF"/>
    <property type="match status" value="1"/>
</dbReference>
<keyword evidence="5" id="KW-0378">Hydrolase</keyword>
<evidence type="ECO:0000313" key="13">
    <source>
        <dbReference type="Proteomes" id="UP000177306"/>
    </source>
</evidence>
<evidence type="ECO:0000256" key="4">
    <source>
        <dbReference type="ARBA" id="ARBA00022723"/>
    </source>
</evidence>
<dbReference type="GO" id="GO:0017061">
    <property type="term" value="F:S-methyl-5-thioadenosine phosphorylase activity"/>
    <property type="evidence" value="ECO:0007669"/>
    <property type="project" value="UniProtKB-EC"/>
</dbReference>
<dbReference type="Pfam" id="PF02578">
    <property type="entry name" value="Cu-oxidase_4"/>
    <property type="match status" value="1"/>
</dbReference>
<evidence type="ECO:0000256" key="3">
    <source>
        <dbReference type="ARBA" id="ARBA00022679"/>
    </source>
</evidence>
<protein>
    <recommendedName>
        <fullName evidence="10">Purine nucleoside phosphorylase</fullName>
    </recommendedName>
</protein>
<keyword evidence="3" id="KW-0808">Transferase</keyword>
<dbReference type="InterPro" id="IPR038371">
    <property type="entry name" value="Cu_polyphenol_OxRdtase_sf"/>
</dbReference>